<dbReference type="Gene3D" id="3.90.1480.20">
    <property type="entry name" value="Glycosyl transferase family 29"/>
    <property type="match status" value="1"/>
</dbReference>
<keyword evidence="9" id="KW-0735">Signal-anchor</keyword>
<accession>A0A834ML40</accession>
<dbReference type="InterPro" id="IPR001675">
    <property type="entry name" value="Glyco_trans_29"/>
</dbReference>
<protein>
    <recommendedName>
        <fullName evidence="17">Beta-galactoside alpha-2,6-sialyltransferase 1</fullName>
        <ecNumber evidence="16">2.4.3.1</ecNumber>
    </recommendedName>
    <alternativeName>
        <fullName evidence="20">CMP-N-acetylneuraminate-beta-galactosamide-alpha-2,6-sialyltransferase 1</fullName>
    </alternativeName>
    <alternativeName>
        <fullName evidence="19">ST6Gal I</fullName>
    </alternativeName>
    <alternativeName>
        <fullName evidence="18">Sialyltransferase 1</fullName>
    </alternativeName>
</protein>
<gene>
    <name evidence="23" type="ORF">GWI33_002551</name>
</gene>
<dbReference type="CDD" id="cd23968">
    <property type="entry name" value="GT29_ST6GAL1_2"/>
    <property type="match status" value="1"/>
</dbReference>
<evidence type="ECO:0000256" key="7">
    <source>
        <dbReference type="ARBA" id="ARBA00022679"/>
    </source>
</evidence>
<comment type="subcellular location">
    <subcellularLocation>
        <location evidence="1">Golgi apparatus</location>
        <location evidence="1">Golgi stack membrane</location>
        <topology evidence="1">Single-pass type II membrane protein</topology>
    </subcellularLocation>
    <subcellularLocation>
        <location evidence="2">Secreted</location>
    </subcellularLocation>
</comment>
<evidence type="ECO:0000256" key="18">
    <source>
        <dbReference type="ARBA" id="ARBA00076526"/>
    </source>
</evidence>
<feature type="disulfide bond" evidence="21">
    <location>
        <begin position="210"/>
        <end position="362"/>
    </location>
</feature>
<dbReference type="GO" id="GO:0097503">
    <property type="term" value="P:sialylation"/>
    <property type="evidence" value="ECO:0007669"/>
    <property type="project" value="TreeGrafter"/>
</dbReference>
<keyword evidence="11" id="KW-0333">Golgi apparatus</keyword>
<sequence length="433" mass="51127">MRCFTITITIFINLMFFAICSYMYLLWSQYWTYQNKNDFATSTYDQQIYLYNRGYLPEETNNKSNIAKLRSKHALRENIIYVNNSRPRIPGIPKDILELDTNKYVCFKNETHLLCREKNKKFRNKLLTELENTFFEQSHVLRYGGRNNTYNVHYVGPKENFRNKPANQVLCELMNTKLETLKRSDIDASEPIKSSMPKRAFFENKHFNSCVVVASSGALKDSNLGRFIDSHDIVLRFNHAPTKGFETDVGKKTSVRVLNSQVVTRPQYQFLKSTLYKNVTLVIWDPSNYSASLEEWMRNPEYNFFPNFIQYRKQEERPRIYMVNPLTIWDLWDFLQRNFPEKLRKNPPSSGFLGLRLLLPHCDFVDIVEYIPSVRVTSRCHYYDPDTNKACTFGVWHPLAAEKLLTYHINEAADMDVFQKGFIRVKGFKHLKC</sequence>
<keyword evidence="13" id="KW-1015">Disulfide bond</keyword>
<evidence type="ECO:0000256" key="11">
    <source>
        <dbReference type="ARBA" id="ARBA00023034"/>
    </source>
</evidence>
<dbReference type="Pfam" id="PF00777">
    <property type="entry name" value="Glyco_transf_29"/>
    <property type="match status" value="1"/>
</dbReference>
<evidence type="ECO:0000256" key="14">
    <source>
        <dbReference type="ARBA" id="ARBA00023180"/>
    </source>
</evidence>
<keyword evidence="12 22" id="KW-0472">Membrane</keyword>
<keyword evidence="8 22" id="KW-0812">Transmembrane</keyword>
<evidence type="ECO:0000256" key="22">
    <source>
        <dbReference type="SAM" id="Phobius"/>
    </source>
</evidence>
<evidence type="ECO:0000256" key="1">
    <source>
        <dbReference type="ARBA" id="ARBA00004447"/>
    </source>
</evidence>
<evidence type="ECO:0000313" key="23">
    <source>
        <dbReference type="EMBL" id="KAF7287186.1"/>
    </source>
</evidence>
<keyword evidence="5" id="KW-0964">Secreted</keyword>
<keyword evidence="24" id="KW-1185">Reference proteome</keyword>
<proteinExistence type="inferred from homology"/>
<comment type="caution">
    <text evidence="23">The sequence shown here is derived from an EMBL/GenBank/DDBJ whole genome shotgun (WGS) entry which is preliminary data.</text>
</comment>
<dbReference type="GO" id="GO:0003835">
    <property type="term" value="F:beta-galactoside alpha-2,6-sialyltransferase activity"/>
    <property type="evidence" value="ECO:0007669"/>
    <property type="project" value="UniProtKB-EC"/>
</dbReference>
<evidence type="ECO:0000256" key="8">
    <source>
        <dbReference type="ARBA" id="ARBA00022692"/>
    </source>
</evidence>
<evidence type="ECO:0000256" key="13">
    <source>
        <dbReference type="ARBA" id="ARBA00023157"/>
    </source>
</evidence>
<evidence type="ECO:0000256" key="15">
    <source>
        <dbReference type="ARBA" id="ARBA00034249"/>
    </source>
</evidence>
<evidence type="ECO:0000256" key="17">
    <source>
        <dbReference type="ARBA" id="ARBA00069321"/>
    </source>
</evidence>
<evidence type="ECO:0000256" key="3">
    <source>
        <dbReference type="ARBA" id="ARBA00004922"/>
    </source>
</evidence>
<evidence type="ECO:0000256" key="16">
    <source>
        <dbReference type="ARBA" id="ARBA00034329"/>
    </source>
</evidence>
<dbReference type="AlphaFoldDB" id="A0A834ML40"/>
<dbReference type="PIRSF" id="PIRSF005557">
    <property type="entry name" value="Sialyl_trans"/>
    <property type="match status" value="1"/>
</dbReference>
<evidence type="ECO:0000256" key="4">
    <source>
        <dbReference type="ARBA" id="ARBA00006003"/>
    </source>
</evidence>
<evidence type="ECO:0000256" key="9">
    <source>
        <dbReference type="ARBA" id="ARBA00022968"/>
    </source>
</evidence>
<dbReference type="InterPro" id="IPR038578">
    <property type="entry name" value="GT29-like_sf"/>
</dbReference>
<dbReference type="Proteomes" id="UP000625711">
    <property type="component" value="Unassembled WGS sequence"/>
</dbReference>
<evidence type="ECO:0000256" key="12">
    <source>
        <dbReference type="ARBA" id="ARBA00023136"/>
    </source>
</evidence>
<evidence type="ECO:0000256" key="20">
    <source>
        <dbReference type="ARBA" id="ARBA00080062"/>
    </source>
</evidence>
<organism evidence="23 24">
    <name type="scientific">Rhynchophorus ferrugineus</name>
    <name type="common">Red palm weevil</name>
    <name type="synonym">Curculio ferrugineus</name>
    <dbReference type="NCBI Taxonomy" id="354439"/>
    <lineage>
        <taxon>Eukaryota</taxon>
        <taxon>Metazoa</taxon>
        <taxon>Ecdysozoa</taxon>
        <taxon>Arthropoda</taxon>
        <taxon>Hexapoda</taxon>
        <taxon>Insecta</taxon>
        <taxon>Pterygota</taxon>
        <taxon>Neoptera</taxon>
        <taxon>Endopterygota</taxon>
        <taxon>Coleoptera</taxon>
        <taxon>Polyphaga</taxon>
        <taxon>Cucujiformia</taxon>
        <taxon>Curculionidae</taxon>
        <taxon>Dryophthorinae</taxon>
        <taxon>Rhynchophorus</taxon>
    </lineage>
</organism>
<keyword evidence="10 22" id="KW-1133">Transmembrane helix</keyword>
<keyword evidence="6" id="KW-0328">Glycosyltransferase</keyword>
<evidence type="ECO:0000256" key="10">
    <source>
        <dbReference type="ARBA" id="ARBA00022989"/>
    </source>
</evidence>
<evidence type="ECO:0000313" key="24">
    <source>
        <dbReference type="Proteomes" id="UP000625711"/>
    </source>
</evidence>
<dbReference type="GO" id="GO:0032580">
    <property type="term" value="C:Golgi cisterna membrane"/>
    <property type="evidence" value="ECO:0007669"/>
    <property type="project" value="UniProtKB-SubCell"/>
</dbReference>
<dbReference type="OrthoDB" id="10264956at2759"/>
<evidence type="ECO:0000256" key="19">
    <source>
        <dbReference type="ARBA" id="ARBA00076676"/>
    </source>
</evidence>
<dbReference type="GO" id="GO:0005576">
    <property type="term" value="C:extracellular region"/>
    <property type="evidence" value="ECO:0007669"/>
    <property type="project" value="UniProtKB-SubCell"/>
</dbReference>
<dbReference type="FunFam" id="3.90.1480.20:FF:000012">
    <property type="entry name" value="ST6 beta-galactoside alpha-2,6-sialyltransferase 1"/>
    <property type="match status" value="1"/>
</dbReference>
<dbReference type="EC" id="2.4.3.1" evidence="16"/>
<feature type="transmembrane region" description="Helical" evidence="22">
    <location>
        <begin position="6"/>
        <end position="27"/>
    </location>
</feature>
<reference evidence="23" key="1">
    <citation type="submission" date="2020-08" db="EMBL/GenBank/DDBJ databases">
        <title>Genome sequencing and assembly of the red palm weevil Rhynchophorus ferrugineus.</title>
        <authorList>
            <person name="Dias G.B."/>
            <person name="Bergman C.M."/>
            <person name="Manee M."/>
        </authorList>
    </citation>
    <scope>NUCLEOTIDE SEQUENCE</scope>
    <source>
        <strain evidence="23">AA-2017</strain>
        <tissue evidence="23">Whole larva</tissue>
    </source>
</reference>
<keyword evidence="7" id="KW-0808">Transferase</keyword>
<comment type="similarity">
    <text evidence="4">Belongs to the glycosyltransferase 29 family.</text>
</comment>
<evidence type="ECO:0000256" key="21">
    <source>
        <dbReference type="PIRSR" id="PIRSR005557-2"/>
    </source>
</evidence>
<evidence type="ECO:0000256" key="6">
    <source>
        <dbReference type="ARBA" id="ARBA00022676"/>
    </source>
</evidence>
<comment type="catalytic activity">
    <reaction evidence="15">
        <text>a beta-D-galactoside + CMP-N-acetyl-beta-neuraminate = an N-acetyl-alpha-neuraminyl-(2-&gt;6)-beta-D-galactosyl derivative + CMP + H(+)</text>
        <dbReference type="Rhea" id="RHEA:52104"/>
        <dbReference type="ChEBI" id="CHEBI:15378"/>
        <dbReference type="ChEBI" id="CHEBI:28034"/>
        <dbReference type="ChEBI" id="CHEBI:57812"/>
        <dbReference type="ChEBI" id="CHEBI:60377"/>
        <dbReference type="ChEBI" id="CHEBI:136398"/>
        <dbReference type="EC" id="2.4.3.1"/>
    </reaction>
</comment>
<keyword evidence="14" id="KW-0325">Glycoprotein</keyword>
<evidence type="ECO:0000256" key="5">
    <source>
        <dbReference type="ARBA" id="ARBA00022525"/>
    </source>
</evidence>
<dbReference type="PANTHER" id="PTHR46059:SF1">
    <property type="entry name" value="BETA-GALACTOSIDE ALPHA-2,6-SIALYLTRANSFERASE"/>
    <property type="match status" value="1"/>
</dbReference>
<evidence type="ECO:0000256" key="2">
    <source>
        <dbReference type="ARBA" id="ARBA00004613"/>
    </source>
</evidence>
<dbReference type="PANTHER" id="PTHR46059">
    <property type="entry name" value="BETA-GALACTOSIDE ALPHA-2,6-SIALYLTRANSFERASE"/>
    <property type="match status" value="1"/>
</dbReference>
<comment type="pathway">
    <text evidence="3">Protein modification; protein glycosylation.</text>
</comment>
<dbReference type="InterPro" id="IPR012163">
    <property type="entry name" value="Sialyl_trans"/>
</dbReference>
<dbReference type="EMBL" id="JAACXV010000016">
    <property type="protein sequence ID" value="KAF7287186.1"/>
    <property type="molecule type" value="Genomic_DNA"/>
</dbReference>
<name>A0A834ML40_RHYFE</name>